<evidence type="ECO:0000256" key="1">
    <source>
        <dbReference type="ARBA" id="ARBA00008061"/>
    </source>
</evidence>
<comment type="similarity">
    <text evidence="1">Belongs to the glycosyl hydrolase 13 family.</text>
</comment>
<dbReference type="EMBL" id="RKLY01000025">
    <property type="protein sequence ID" value="TGD22249.1"/>
    <property type="molecule type" value="Genomic_DNA"/>
</dbReference>
<sequence length="564" mass="64540">MKGFTRRGLCIVNWYDKAIVYQIYPKSFQDTNDDGIGDLKGVISRLDYVKEMGFNTIWLNPIFVSPQVDNGYDVSNYFAIDPILGDMDDFTEMVQKAHHLGLHIILDLPINHTSDQHPWFKDAISNPNSIFKDYYIWHQAKNGDVPNNWGSFFGGSVWEKNPNNPDEYYFHLFDKKMPDLNWQNPEVQKSIADIAKFWISKGADGFRLDAFIHIAKANLDQNSLISGEKYPQDDTFYAKLPKVKDYLANFVKEIKDYKPETFLFGEASSANALNAAEYTRQNEYGCDVVVNSGNYGEVYDDSNPDIPGFFQDRKLSLDYLKKTYVTWESVLAGVSLPTLTWGNHDISRVLDRLNLPVENADVAKLLAMLMFLQRGMPVVYYGEEIGMHGLKYSKVADFTDQRAVDLIKNLREKSFDDETILELLNNQDEMTARGPMQWNNSAYHGFSKAKPWNWGQTQSVDVDSELKNQDSVATFYKNLLCLKKHDCFTNGDYQLLITDRDIYAYLRQGQESEGLVVTNFSSESKKFTLPAGKWRRALANQATRVSNGVITLNPWGCCALELKK</sequence>
<evidence type="ECO:0000313" key="6">
    <source>
        <dbReference type="Proteomes" id="UP000298021"/>
    </source>
</evidence>
<name>A0A4Z0JHF2_9LACO</name>
<dbReference type="InterPro" id="IPR006047">
    <property type="entry name" value="GH13_cat_dom"/>
</dbReference>
<dbReference type="SUPFAM" id="SSF51445">
    <property type="entry name" value="(Trans)glycosidases"/>
    <property type="match status" value="1"/>
</dbReference>
<dbReference type="FunFam" id="3.90.400.10:FF:000002">
    <property type="entry name" value="Sucrose isomerase"/>
    <property type="match status" value="1"/>
</dbReference>
<reference evidence="5 6" key="1">
    <citation type="submission" date="2018-10" db="EMBL/GenBank/DDBJ databases">
        <title>Lactobacillus sp. R7 and Lactobacillus sp. R19 isolated from fermented mustard green product of Taiwan.</title>
        <authorList>
            <person name="Lin S.-T."/>
        </authorList>
    </citation>
    <scope>NUCLEOTIDE SEQUENCE [LARGE SCALE GENOMIC DNA]</scope>
    <source>
        <strain evidence="5 6">BCRC 81127</strain>
    </source>
</reference>
<dbReference type="GO" id="GO:0004556">
    <property type="term" value="F:alpha-amylase activity"/>
    <property type="evidence" value="ECO:0007669"/>
    <property type="project" value="TreeGrafter"/>
</dbReference>
<dbReference type="Gene3D" id="3.90.400.10">
    <property type="entry name" value="Oligo-1,6-glucosidase, Domain 2"/>
    <property type="match status" value="1"/>
</dbReference>
<feature type="domain" description="Glycosyl hydrolase family 13 catalytic" evidence="4">
    <location>
        <begin position="22"/>
        <end position="411"/>
    </location>
</feature>
<dbReference type="Pfam" id="PF00128">
    <property type="entry name" value="Alpha-amylase"/>
    <property type="match status" value="1"/>
</dbReference>
<dbReference type="Gene3D" id="2.60.40.1180">
    <property type="entry name" value="Golgi alpha-mannosidase II"/>
    <property type="match status" value="1"/>
</dbReference>
<keyword evidence="6" id="KW-1185">Reference proteome</keyword>
<evidence type="ECO:0000256" key="3">
    <source>
        <dbReference type="ARBA" id="ARBA00023295"/>
    </source>
</evidence>
<accession>A0A4Z0JHF2</accession>
<dbReference type="InterPro" id="IPR017853">
    <property type="entry name" value="GH"/>
</dbReference>
<gene>
    <name evidence="5" type="ORF">EGT49_09370</name>
</gene>
<dbReference type="InterPro" id="IPR013780">
    <property type="entry name" value="Glyco_hydro_b"/>
</dbReference>
<dbReference type="AlphaFoldDB" id="A0A4Z0JHF2"/>
<organism evidence="5 6">
    <name type="scientific">Companilactobacillus suantsaicola</name>
    <dbReference type="NCBI Taxonomy" id="2487723"/>
    <lineage>
        <taxon>Bacteria</taxon>
        <taxon>Bacillati</taxon>
        <taxon>Bacillota</taxon>
        <taxon>Bacilli</taxon>
        <taxon>Lactobacillales</taxon>
        <taxon>Lactobacillaceae</taxon>
        <taxon>Companilactobacillus</taxon>
    </lineage>
</organism>
<evidence type="ECO:0000313" key="5">
    <source>
        <dbReference type="EMBL" id="TGD22249.1"/>
    </source>
</evidence>
<protein>
    <submittedName>
        <fullName evidence="5">Alpha-glucosidase</fullName>
    </submittedName>
</protein>
<evidence type="ECO:0000259" key="4">
    <source>
        <dbReference type="SMART" id="SM00642"/>
    </source>
</evidence>
<dbReference type="Pfam" id="PF23915">
    <property type="entry name" value="SusG_C"/>
    <property type="match status" value="1"/>
</dbReference>
<evidence type="ECO:0000256" key="2">
    <source>
        <dbReference type="ARBA" id="ARBA00022801"/>
    </source>
</evidence>
<comment type="caution">
    <text evidence="5">The sequence shown here is derived from an EMBL/GenBank/DDBJ whole genome shotgun (WGS) entry which is preliminary data.</text>
</comment>
<keyword evidence="2" id="KW-0378">Hydrolase</keyword>
<dbReference type="PANTHER" id="PTHR10357">
    <property type="entry name" value="ALPHA-AMYLASE FAMILY MEMBER"/>
    <property type="match status" value="1"/>
</dbReference>
<proteinExistence type="inferred from homology"/>
<dbReference type="Gene3D" id="3.20.20.80">
    <property type="entry name" value="Glycosidases"/>
    <property type="match status" value="1"/>
</dbReference>
<dbReference type="SUPFAM" id="SSF51011">
    <property type="entry name" value="Glycosyl hydrolase domain"/>
    <property type="match status" value="1"/>
</dbReference>
<dbReference type="InterPro" id="IPR056300">
    <property type="entry name" value="SusG-like_C"/>
</dbReference>
<dbReference type="GO" id="GO:0009313">
    <property type="term" value="P:oligosaccharide catabolic process"/>
    <property type="evidence" value="ECO:0007669"/>
    <property type="project" value="TreeGrafter"/>
</dbReference>
<dbReference type="CDD" id="cd11333">
    <property type="entry name" value="AmyAc_SI_OligoGlu_DGase"/>
    <property type="match status" value="1"/>
</dbReference>
<dbReference type="InterPro" id="IPR045857">
    <property type="entry name" value="O16G_dom_2"/>
</dbReference>
<keyword evidence="3" id="KW-0326">Glycosidase</keyword>
<dbReference type="PANTHER" id="PTHR10357:SF179">
    <property type="entry name" value="NEUTRAL AND BASIC AMINO ACID TRANSPORT PROTEIN RBAT"/>
    <property type="match status" value="1"/>
</dbReference>
<dbReference type="OrthoDB" id="9805159at2"/>
<dbReference type="SMART" id="SM00642">
    <property type="entry name" value="Aamy"/>
    <property type="match status" value="1"/>
</dbReference>
<dbReference type="Proteomes" id="UP000298021">
    <property type="component" value="Unassembled WGS sequence"/>
</dbReference>